<keyword evidence="5 8" id="KW-0378">Hydrolase</keyword>
<comment type="caution">
    <text evidence="12">The sequence shown here is derived from an EMBL/GenBank/DDBJ whole genome shotgun (WGS) entry which is preliminary data.</text>
</comment>
<dbReference type="STRING" id="1423730.FC75_GL001460"/>
<dbReference type="InterPro" id="IPR013148">
    <property type="entry name" value="Glyco_hydro_32_N"/>
</dbReference>
<dbReference type="Gene3D" id="2.60.120.560">
    <property type="entry name" value="Exo-inulinase, domain 1"/>
    <property type="match status" value="1"/>
</dbReference>
<dbReference type="InterPro" id="IPR013189">
    <property type="entry name" value="Glyco_hydro_32_C"/>
</dbReference>
<comment type="pathway">
    <text evidence="1 9">Glycan biosynthesis; sucrose metabolism.</text>
</comment>
<dbReference type="PROSITE" id="PS00609">
    <property type="entry name" value="GLYCOSYL_HYDROL_F32"/>
    <property type="match status" value="1"/>
</dbReference>
<dbReference type="Pfam" id="PF00251">
    <property type="entry name" value="Glyco_hydro_32N"/>
    <property type="match status" value="1"/>
</dbReference>
<evidence type="ECO:0000256" key="2">
    <source>
        <dbReference type="ARBA" id="ARBA00009902"/>
    </source>
</evidence>
<dbReference type="InterPro" id="IPR018053">
    <property type="entry name" value="Glyco_hydro_32_AS"/>
</dbReference>
<dbReference type="InterPro" id="IPR001362">
    <property type="entry name" value="Glyco_hydro_32"/>
</dbReference>
<dbReference type="Proteomes" id="UP000050865">
    <property type="component" value="Unassembled WGS sequence"/>
</dbReference>
<dbReference type="InterPro" id="IPR013320">
    <property type="entry name" value="ConA-like_dom_sf"/>
</dbReference>
<dbReference type="SMART" id="SM00640">
    <property type="entry name" value="Glyco_32"/>
    <property type="match status" value="1"/>
</dbReference>
<dbReference type="InterPro" id="IPR051214">
    <property type="entry name" value="GH32_Enzymes"/>
</dbReference>
<dbReference type="InterPro" id="IPR006232">
    <property type="entry name" value="Suc6P_hydrolase"/>
</dbReference>
<evidence type="ECO:0000256" key="7">
    <source>
        <dbReference type="ARBA" id="ARBA00033367"/>
    </source>
</evidence>
<evidence type="ECO:0000313" key="13">
    <source>
        <dbReference type="Proteomes" id="UP000050865"/>
    </source>
</evidence>
<dbReference type="EC" id="3.2.1.26" evidence="3 8"/>
<organism evidence="12 13">
    <name type="scientific">Lacticaseibacillus camelliae DSM 22697 = JCM 13995</name>
    <dbReference type="NCBI Taxonomy" id="1423730"/>
    <lineage>
        <taxon>Bacteria</taxon>
        <taxon>Bacillati</taxon>
        <taxon>Bacillota</taxon>
        <taxon>Bacilli</taxon>
        <taxon>Lactobacillales</taxon>
        <taxon>Lactobacillaceae</taxon>
        <taxon>Lacticaseibacillus</taxon>
    </lineage>
</organism>
<evidence type="ECO:0000256" key="6">
    <source>
        <dbReference type="ARBA" id="ARBA00023295"/>
    </source>
</evidence>
<sequence length="479" mass="52793">MLEGNSDLRSTPYQNYSPAYLATLEAQQQRSRWRLGYHIQPRSGLINDPNGFAYFANQWHLFKQQFPFGPVHGLKSWGHLTSNDLAHWQDQGTALHPHSPYTTNGVYSGSALPVKDRLFMMYTGNVRTADGGRRTTQLGAWMERSGHITELAEPLIAEPPAGYTSHFRDPQLIEHNGTYYALIGAQRADKQGQILLYTAAAPTGPWQLIGPLDFGRTTLGEMIECPNLAFVDGQVALLFCPQGMAQRDCAYQNVYPNTVVVAAGIDWQNAALIVPSPLRLLDEGFDAYAGHVVNRPNGEALMIAWMGLPDLSYPSDQEGWQGCYSLARRLGIRNGRLHQVPIDEPLLGPPFAPLHDKLNLQEVITLTTAAHRSGQIRLGNAQESLSLTIDSAAQALTIDRTETGVPFALQYGTKRTVPLAAGPQRLQLWLDHSSFELSVANGQHFASGRIFPQVSAPWRMTADTGLVTAATGRRLNNMS</sequence>
<dbReference type="NCBIfam" id="TIGR01322">
    <property type="entry name" value="scrB_fam"/>
    <property type="match status" value="1"/>
</dbReference>
<keyword evidence="6 8" id="KW-0326">Glycosidase</keyword>
<dbReference type="GO" id="GO:0005737">
    <property type="term" value="C:cytoplasm"/>
    <property type="evidence" value="ECO:0007669"/>
    <property type="project" value="UniProtKB-SubCell"/>
</dbReference>
<evidence type="ECO:0000313" key="12">
    <source>
        <dbReference type="EMBL" id="KRN23262.1"/>
    </source>
</evidence>
<evidence type="ECO:0000256" key="5">
    <source>
        <dbReference type="ARBA" id="ARBA00022801"/>
    </source>
</evidence>
<accession>A0A0R2F4T1</accession>
<keyword evidence="13" id="KW-1185">Reference proteome</keyword>
<dbReference type="SUPFAM" id="SSF75005">
    <property type="entry name" value="Arabinanase/levansucrase/invertase"/>
    <property type="match status" value="1"/>
</dbReference>
<feature type="domain" description="Glycosyl hydrolase family 32 N-terminal" evidence="10">
    <location>
        <begin position="38"/>
        <end position="341"/>
    </location>
</feature>
<evidence type="ECO:0000256" key="9">
    <source>
        <dbReference type="RuleBase" id="RU365015"/>
    </source>
</evidence>
<dbReference type="SUPFAM" id="SSF49899">
    <property type="entry name" value="Concanavalin A-like lectins/glucanases"/>
    <property type="match status" value="1"/>
</dbReference>
<comment type="similarity">
    <text evidence="2 8">Belongs to the glycosyl hydrolase 32 family.</text>
</comment>
<dbReference type="UniPathway" id="UPA00238"/>
<dbReference type="InterPro" id="IPR023296">
    <property type="entry name" value="Glyco_hydro_beta-prop_sf"/>
</dbReference>
<evidence type="ECO:0000256" key="3">
    <source>
        <dbReference type="ARBA" id="ARBA00012758"/>
    </source>
</evidence>
<proteinExistence type="inferred from homology"/>
<comment type="subcellular location">
    <subcellularLocation>
        <location evidence="9">Cytoplasm</location>
    </subcellularLocation>
</comment>
<dbReference type="PANTHER" id="PTHR43101:SF1">
    <property type="entry name" value="BETA-FRUCTOSIDASE"/>
    <property type="match status" value="1"/>
</dbReference>
<gene>
    <name evidence="12" type="ORF">FC75_GL001460</name>
</gene>
<evidence type="ECO:0000259" key="11">
    <source>
        <dbReference type="Pfam" id="PF08244"/>
    </source>
</evidence>
<dbReference type="AlphaFoldDB" id="A0A0R2F4T1"/>
<keyword evidence="9" id="KW-0963">Cytoplasm</keyword>
<feature type="domain" description="Glycosyl hydrolase family 32 C-terminal" evidence="11">
    <location>
        <begin position="376"/>
        <end position="456"/>
    </location>
</feature>
<dbReference type="Gene3D" id="2.115.10.20">
    <property type="entry name" value="Glycosyl hydrolase domain, family 43"/>
    <property type="match status" value="1"/>
</dbReference>
<dbReference type="EMBL" id="AYZJ01000028">
    <property type="protein sequence ID" value="KRN23262.1"/>
    <property type="molecule type" value="Genomic_DNA"/>
</dbReference>
<protein>
    <recommendedName>
        <fullName evidence="4 8">Sucrose-6-phosphate hydrolase</fullName>
        <ecNumber evidence="3 8">3.2.1.26</ecNumber>
    </recommendedName>
    <alternativeName>
        <fullName evidence="7 9">Invertase</fullName>
    </alternativeName>
</protein>
<evidence type="ECO:0000256" key="8">
    <source>
        <dbReference type="RuleBase" id="RU362110"/>
    </source>
</evidence>
<dbReference type="PANTHER" id="PTHR43101">
    <property type="entry name" value="BETA-FRUCTOSIDASE"/>
    <property type="match status" value="1"/>
</dbReference>
<dbReference type="Pfam" id="PF08244">
    <property type="entry name" value="Glyco_hydro_32C"/>
    <property type="match status" value="1"/>
</dbReference>
<comment type="function">
    <text evidence="9">Enables the bacterium to metabolize sucrose as a sole carbon source.</text>
</comment>
<dbReference type="GO" id="GO:0004564">
    <property type="term" value="F:beta-fructofuranosidase activity"/>
    <property type="evidence" value="ECO:0007669"/>
    <property type="project" value="UniProtKB-EC"/>
</dbReference>
<dbReference type="CDD" id="cd18623">
    <property type="entry name" value="GH32_ScrB-like"/>
    <property type="match status" value="1"/>
</dbReference>
<dbReference type="RefSeq" id="WP_056989343.1">
    <property type="nucleotide sequence ID" value="NZ_AYZJ01000028.1"/>
</dbReference>
<name>A0A0R2F4T1_9LACO</name>
<evidence type="ECO:0000259" key="10">
    <source>
        <dbReference type="Pfam" id="PF00251"/>
    </source>
</evidence>
<comment type="catalytic activity">
    <reaction evidence="8">
        <text>Hydrolysis of terminal non-reducing beta-D-fructofuranoside residues in beta-D-fructofuranosides.</text>
        <dbReference type="EC" id="3.2.1.26"/>
    </reaction>
</comment>
<reference evidence="12 13" key="1">
    <citation type="journal article" date="2015" name="Genome Announc.">
        <title>Expanding the biotechnology potential of lactobacilli through comparative genomics of 213 strains and associated genera.</title>
        <authorList>
            <person name="Sun Z."/>
            <person name="Harris H.M."/>
            <person name="McCann A."/>
            <person name="Guo C."/>
            <person name="Argimon S."/>
            <person name="Zhang W."/>
            <person name="Yang X."/>
            <person name="Jeffery I.B."/>
            <person name="Cooney J.C."/>
            <person name="Kagawa T.F."/>
            <person name="Liu W."/>
            <person name="Song Y."/>
            <person name="Salvetti E."/>
            <person name="Wrobel A."/>
            <person name="Rasinkangas P."/>
            <person name="Parkhill J."/>
            <person name="Rea M.C."/>
            <person name="O'Sullivan O."/>
            <person name="Ritari J."/>
            <person name="Douillard F.P."/>
            <person name="Paul Ross R."/>
            <person name="Yang R."/>
            <person name="Briner A.E."/>
            <person name="Felis G.E."/>
            <person name="de Vos W.M."/>
            <person name="Barrangou R."/>
            <person name="Klaenhammer T.R."/>
            <person name="Caufield P.W."/>
            <person name="Cui Y."/>
            <person name="Zhang H."/>
            <person name="O'Toole P.W."/>
        </authorList>
    </citation>
    <scope>NUCLEOTIDE SEQUENCE [LARGE SCALE GENOMIC DNA]</scope>
    <source>
        <strain evidence="12 13">DSM 22697</strain>
    </source>
</reference>
<keyword evidence="9" id="KW-0119">Carbohydrate metabolism</keyword>
<evidence type="ECO:0000256" key="1">
    <source>
        <dbReference type="ARBA" id="ARBA00004914"/>
    </source>
</evidence>
<dbReference type="GO" id="GO:0005985">
    <property type="term" value="P:sucrose metabolic process"/>
    <property type="evidence" value="ECO:0007669"/>
    <property type="project" value="UniProtKB-UniPathway"/>
</dbReference>
<dbReference type="PATRIC" id="fig|1423730.4.peg.1532"/>
<evidence type="ECO:0000256" key="4">
    <source>
        <dbReference type="ARBA" id="ARBA00019623"/>
    </source>
</evidence>